<reference evidence="1" key="1">
    <citation type="submission" date="2021-06" db="EMBL/GenBank/DDBJ databases">
        <authorList>
            <person name="Kallberg Y."/>
            <person name="Tangrot J."/>
            <person name="Rosling A."/>
        </authorList>
    </citation>
    <scope>NUCLEOTIDE SEQUENCE</scope>
    <source>
        <strain evidence="1">CL356</strain>
    </source>
</reference>
<evidence type="ECO:0000313" key="2">
    <source>
        <dbReference type="Proteomes" id="UP000789525"/>
    </source>
</evidence>
<sequence length="42" mass="5071">MYNNMELKEDPVMDRKDGKWKQQCFNTISDLIPHDIREDTNT</sequence>
<organism evidence="1 2">
    <name type="scientific">Acaulospora colombiana</name>
    <dbReference type="NCBI Taxonomy" id="27376"/>
    <lineage>
        <taxon>Eukaryota</taxon>
        <taxon>Fungi</taxon>
        <taxon>Fungi incertae sedis</taxon>
        <taxon>Mucoromycota</taxon>
        <taxon>Glomeromycotina</taxon>
        <taxon>Glomeromycetes</taxon>
        <taxon>Diversisporales</taxon>
        <taxon>Acaulosporaceae</taxon>
        <taxon>Acaulospora</taxon>
    </lineage>
</organism>
<evidence type="ECO:0000313" key="1">
    <source>
        <dbReference type="EMBL" id="CAG8537934.1"/>
    </source>
</evidence>
<protein>
    <submittedName>
        <fullName evidence="1">11079_t:CDS:1</fullName>
    </submittedName>
</protein>
<proteinExistence type="predicted"/>
<comment type="caution">
    <text evidence="1">The sequence shown here is derived from an EMBL/GenBank/DDBJ whole genome shotgun (WGS) entry which is preliminary data.</text>
</comment>
<accession>A0ACA9LQ19</accession>
<name>A0ACA9LQ19_9GLOM</name>
<dbReference type="EMBL" id="CAJVPT010007136">
    <property type="protein sequence ID" value="CAG8537934.1"/>
    <property type="molecule type" value="Genomic_DNA"/>
</dbReference>
<gene>
    <name evidence="1" type="ORF">ACOLOM_LOCUS4350</name>
</gene>
<keyword evidence="2" id="KW-1185">Reference proteome</keyword>
<dbReference type="Proteomes" id="UP000789525">
    <property type="component" value="Unassembled WGS sequence"/>
</dbReference>